<sequence>MCILPFILSLVSSLLIIRAAENSCKSNQWQCRDGACISLENVCDAANDCSDDSDETLPFCRRITSGPSTSCILPPYPAHGTYEVEDLRDARPGQSLASFALTVQCRKGYGVMNPNGDGSGIQQVYCVNGKWHQDMPKCVRFCKLDPDPSVRYMCYYPGKGVEVCKHYVPPGMSVEPVCNRPIYYSNELLPNMRCLSGVWNYIALCKAECGRVTPGGLQLAIGATKAKRGELPWHVGIYRKTTNPYTQICGGSLVSNNIVISAAHCFWRDVLLPAADFGVAGGNIYRSWDNEEDVGAQKSDVKEIKIPSLFEGESANFQEDIAVLTLMTPFNFTTYIRPVCLDFGVYFEKLQLQHGKLGKVAGWGLTAAHGQASHILRVLEMPFISVEICISTLPETFREYITGDKFCAGYTNGTALCQGDSGGGLAFSERERGVDRYYLRGIVSAAPNDEDKLCNDNVYTTFTKITKHQEFIKEAFAASARKTCPLYSFQCDDGSCVDPGADCNGRQDCSDGSDESDELCRVTPSTAAILFPQTTNQAEFNKPVLGSFQNQTISPDNMYHPQDNSTKASIPMSLESHNISENESRCEGGITLPWPVAIFNTTKGDLHFICGGTLLSDRHLITVAHCVFKYKEVITNQIVVKLGLENYEEKYDEYQVARSAVTRKINSLSVPESYKNSSPKDDIAILTLIKKVDFNGHYVNAACLWKENSESTAAFGHGYTIGDFPWPVAIYTILKSTYICGGTLISNKHVITTAHSLPTSVNKIIVKLGLYNAKKISDTIAVTRTVISTSVHPEYNALYSENDIAILKLNETVEFKAYIRAACLWNGYSEVPRVVGDRGYFVGWSGDIGSPERLQMYVVKPDDCRVNNRTLEKTLCTRDFTRALSSGGGFYLSNEGSWRLRGVYSLESKCLGTEPSCTPYSLFIDIAQYLPWINSVMSEKLYKPLVDQTTYKEQERNIPIYQLTQNQTLSNQRDRKTETLKPIITQTPERDTFQSNSRCNDTGHGYTIGDFPWPVAIYTILKSTYICGGTLISNKHVITTAHSLPTSVNKIMVKLGLYNAKKISDTIAVTRTVISTSVHPEYNALYSENDIAILKLNETVEFKAYIRAACLWNGYSEVTRVVGDRGYFVGWSGDIGSPERLQMYVVKPDDCRVNNRTLEKTLCTRDFTRALSSGGGFYLSNEGSWRLRGVYSLESKCLGTEPSCTPYSLFIDIAQYLQWINSVLSEN</sequence>
<evidence type="ECO:0000256" key="8">
    <source>
        <dbReference type="PROSITE-ProRule" id="PRU00302"/>
    </source>
</evidence>
<comment type="function">
    <text evidence="5">Fibrinolytic activity; shows preferential cleavage of Arg-Gly bonds in all three fibrinogen chains. Contact with the caterpillars causes severe bleeding, due the anticoagulant effect of the protein.</text>
</comment>
<dbReference type="PROSITE" id="PS01209">
    <property type="entry name" value="LDLRA_1"/>
    <property type="match status" value="2"/>
</dbReference>
<dbReference type="FunFam" id="2.40.10.10:FF:000068">
    <property type="entry name" value="transmembrane protease serine 2"/>
    <property type="match status" value="2"/>
</dbReference>
<dbReference type="GO" id="GO:0005576">
    <property type="term" value="C:extracellular region"/>
    <property type="evidence" value="ECO:0007669"/>
    <property type="project" value="UniProtKB-SubCell"/>
</dbReference>
<dbReference type="EMBL" id="CADEBC010000088">
    <property type="protein sequence ID" value="CAB3222522.1"/>
    <property type="molecule type" value="Genomic_DNA"/>
</dbReference>
<reference evidence="12 13" key="1">
    <citation type="submission" date="2020-04" db="EMBL/GenBank/DDBJ databases">
        <authorList>
            <person name="Wallbank WR R."/>
            <person name="Pardo Diaz C."/>
            <person name="Kozak K."/>
            <person name="Martin S."/>
            <person name="Jiggins C."/>
            <person name="Moest M."/>
            <person name="Warren A I."/>
            <person name="Byers J.R.P. K."/>
            <person name="Montejo-Kovacevich G."/>
            <person name="Yen C E."/>
        </authorList>
    </citation>
    <scope>NUCLEOTIDE SEQUENCE [LARGE SCALE GENOMIC DNA]</scope>
</reference>
<proteinExistence type="predicted"/>
<evidence type="ECO:0000256" key="7">
    <source>
        <dbReference type="PROSITE-ProRule" id="PRU00124"/>
    </source>
</evidence>
<dbReference type="InterPro" id="IPR002172">
    <property type="entry name" value="LDrepeatLR_classA_rpt"/>
</dbReference>
<feature type="domain" description="Peptidase S1" evidence="10">
    <location>
        <begin position="220"/>
        <end position="477"/>
    </location>
</feature>
<dbReference type="Gene3D" id="2.10.70.10">
    <property type="entry name" value="Complement Module, domain 1"/>
    <property type="match status" value="1"/>
</dbReference>
<dbReference type="InterPro" id="IPR001254">
    <property type="entry name" value="Trypsin_dom"/>
</dbReference>
<feature type="domain" description="Peptidase S1" evidence="10">
    <location>
        <begin position="713"/>
        <end position="938"/>
    </location>
</feature>
<feature type="disulfide bond" evidence="7">
    <location>
        <begin position="491"/>
        <end position="509"/>
    </location>
</feature>
<dbReference type="PANTHER" id="PTHR24260:SF136">
    <property type="entry name" value="GH08193P-RELATED"/>
    <property type="match status" value="1"/>
</dbReference>
<evidence type="ECO:0000259" key="11">
    <source>
        <dbReference type="PROSITE" id="PS50923"/>
    </source>
</evidence>
<evidence type="ECO:0000256" key="2">
    <source>
        <dbReference type="ARBA" id="ARBA00022656"/>
    </source>
</evidence>
<comment type="subcellular location">
    <subcellularLocation>
        <location evidence="1">Secreted</location>
        <location evidence="1">Extracellular space</location>
    </subcellularLocation>
</comment>
<keyword evidence="13" id="KW-1185">Reference proteome</keyword>
<keyword evidence="6" id="KW-1205">Fibrinolytic toxin</keyword>
<feature type="disulfide bond" evidence="7">
    <location>
        <begin position="24"/>
        <end position="36"/>
    </location>
</feature>
<feature type="signal peptide" evidence="9">
    <location>
        <begin position="1"/>
        <end position="19"/>
    </location>
</feature>
<comment type="caution">
    <text evidence="8">Lacks conserved residue(s) required for the propagation of feature annotation.</text>
</comment>
<dbReference type="PROSITE" id="PS00134">
    <property type="entry name" value="TRYPSIN_HIS"/>
    <property type="match status" value="1"/>
</dbReference>
<dbReference type="InterPro" id="IPR051333">
    <property type="entry name" value="CLIP_Serine_Protease"/>
</dbReference>
<evidence type="ECO:0000256" key="6">
    <source>
        <dbReference type="ARBA" id="ARBA00084094"/>
    </source>
</evidence>
<dbReference type="CDD" id="cd00190">
    <property type="entry name" value="Tryp_SPc"/>
    <property type="match status" value="2"/>
</dbReference>
<feature type="domain" description="Sushi" evidence="11">
    <location>
        <begin position="69"/>
        <end position="140"/>
    </location>
</feature>
<dbReference type="InterPro" id="IPR018114">
    <property type="entry name" value="TRYPSIN_HIS"/>
</dbReference>
<dbReference type="SMART" id="SM00192">
    <property type="entry name" value="LDLa"/>
    <property type="match status" value="2"/>
</dbReference>
<protein>
    <submittedName>
        <fullName evidence="12">Uncharacterized protein</fullName>
    </submittedName>
</protein>
<dbReference type="OrthoDB" id="7273392at2759"/>
<dbReference type="Gene3D" id="2.40.10.10">
    <property type="entry name" value="Trypsin-like serine proteases"/>
    <property type="match status" value="4"/>
</dbReference>
<keyword evidence="8" id="KW-0768">Sushi</keyword>
<dbReference type="PROSITE" id="PS50923">
    <property type="entry name" value="SUSHI"/>
    <property type="match status" value="1"/>
</dbReference>
<dbReference type="SUPFAM" id="SSF57535">
    <property type="entry name" value="Complement control module/SCR domain"/>
    <property type="match status" value="1"/>
</dbReference>
<keyword evidence="4" id="KW-1199">Hemostasis impairing toxin</keyword>
<dbReference type="PANTHER" id="PTHR24260">
    <property type="match status" value="1"/>
</dbReference>
<feature type="disulfide bond" evidence="7">
    <location>
        <begin position="31"/>
        <end position="49"/>
    </location>
</feature>
<keyword evidence="3 7" id="KW-1015">Disulfide bond</keyword>
<keyword evidence="2" id="KW-0800">Toxin</keyword>
<dbReference type="InterPro" id="IPR000436">
    <property type="entry name" value="Sushi_SCR_CCP_dom"/>
</dbReference>
<dbReference type="GO" id="GO:0004252">
    <property type="term" value="F:serine-type endopeptidase activity"/>
    <property type="evidence" value="ECO:0007669"/>
    <property type="project" value="InterPro"/>
</dbReference>
<gene>
    <name evidence="12" type="ORF">APLA_LOCUS1134</name>
</gene>
<name>A0A8S0YSS6_ARCPL</name>
<evidence type="ECO:0000313" key="13">
    <source>
        <dbReference type="Proteomes" id="UP000494106"/>
    </source>
</evidence>
<dbReference type="SMART" id="SM00020">
    <property type="entry name" value="Tryp_SPc"/>
    <property type="match status" value="3"/>
</dbReference>
<dbReference type="GO" id="GO:0006508">
    <property type="term" value="P:proteolysis"/>
    <property type="evidence" value="ECO:0007669"/>
    <property type="project" value="InterPro"/>
</dbReference>
<dbReference type="Proteomes" id="UP000494106">
    <property type="component" value="Unassembled WGS sequence"/>
</dbReference>
<evidence type="ECO:0000256" key="5">
    <source>
        <dbReference type="ARBA" id="ARBA00055534"/>
    </source>
</evidence>
<feature type="domain" description="Peptidase S1" evidence="10">
    <location>
        <begin position="1003"/>
        <end position="1225"/>
    </location>
</feature>
<dbReference type="PRINTS" id="PR00261">
    <property type="entry name" value="LDLRECEPTOR"/>
</dbReference>
<dbReference type="InterPro" id="IPR009003">
    <property type="entry name" value="Peptidase_S1_PA"/>
</dbReference>
<dbReference type="PROSITE" id="PS50240">
    <property type="entry name" value="TRYPSIN_DOM"/>
    <property type="match status" value="3"/>
</dbReference>
<evidence type="ECO:0000256" key="3">
    <source>
        <dbReference type="ARBA" id="ARBA00023157"/>
    </source>
</evidence>
<organism evidence="12 13">
    <name type="scientific">Arctia plantaginis</name>
    <name type="common">Wood tiger moth</name>
    <name type="synonym">Phalaena plantaginis</name>
    <dbReference type="NCBI Taxonomy" id="874455"/>
    <lineage>
        <taxon>Eukaryota</taxon>
        <taxon>Metazoa</taxon>
        <taxon>Ecdysozoa</taxon>
        <taxon>Arthropoda</taxon>
        <taxon>Hexapoda</taxon>
        <taxon>Insecta</taxon>
        <taxon>Pterygota</taxon>
        <taxon>Neoptera</taxon>
        <taxon>Endopterygota</taxon>
        <taxon>Lepidoptera</taxon>
        <taxon>Glossata</taxon>
        <taxon>Ditrysia</taxon>
        <taxon>Noctuoidea</taxon>
        <taxon>Erebidae</taxon>
        <taxon>Arctiinae</taxon>
        <taxon>Arctia</taxon>
    </lineage>
</organism>
<feature type="chain" id="PRO_5035754636" evidence="9">
    <location>
        <begin position="20"/>
        <end position="1227"/>
    </location>
</feature>
<evidence type="ECO:0000313" key="12">
    <source>
        <dbReference type="EMBL" id="CAB3222522.1"/>
    </source>
</evidence>
<dbReference type="SUPFAM" id="SSF50494">
    <property type="entry name" value="Trypsin-like serine proteases"/>
    <property type="match status" value="4"/>
</dbReference>
<dbReference type="PROSITE" id="PS50068">
    <property type="entry name" value="LDLRA_2"/>
    <property type="match status" value="2"/>
</dbReference>
<keyword evidence="9" id="KW-0732">Signal</keyword>
<accession>A0A8S0YSS6</accession>
<comment type="caution">
    <text evidence="12">The sequence shown here is derived from an EMBL/GenBank/DDBJ whole genome shotgun (WGS) entry which is preliminary data.</text>
</comment>
<dbReference type="CDD" id="cd00112">
    <property type="entry name" value="LDLa"/>
    <property type="match status" value="2"/>
</dbReference>
<evidence type="ECO:0000256" key="9">
    <source>
        <dbReference type="SAM" id="SignalP"/>
    </source>
</evidence>
<dbReference type="Gene3D" id="4.10.400.10">
    <property type="entry name" value="Low-density Lipoprotein Receptor"/>
    <property type="match status" value="2"/>
</dbReference>
<dbReference type="InterPro" id="IPR043504">
    <property type="entry name" value="Peptidase_S1_PA_chymotrypsin"/>
</dbReference>
<evidence type="ECO:0000256" key="1">
    <source>
        <dbReference type="ARBA" id="ARBA00004239"/>
    </source>
</evidence>
<evidence type="ECO:0000259" key="10">
    <source>
        <dbReference type="PROSITE" id="PS50240"/>
    </source>
</evidence>
<dbReference type="InterPro" id="IPR035976">
    <property type="entry name" value="Sushi/SCR/CCP_sf"/>
</dbReference>
<dbReference type="InterPro" id="IPR036055">
    <property type="entry name" value="LDL_receptor-like_sf"/>
</dbReference>
<dbReference type="Pfam" id="PF00089">
    <property type="entry name" value="Trypsin"/>
    <property type="match status" value="4"/>
</dbReference>
<feature type="disulfide bond" evidence="7">
    <location>
        <begin position="484"/>
        <end position="496"/>
    </location>
</feature>
<evidence type="ECO:0000256" key="4">
    <source>
        <dbReference type="ARBA" id="ARBA00023240"/>
    </source>
</evidence>
<dbReference type="InterPro" id="IPR023415">
    <property type="entry name" value="LDLR_class-A_CS"/>
</dbReference>
<dbReference type="Pfam" id="PF00057">
    <property type="entry name" value="Ldl_recept_a"/>
    <property type="match status" value="2"/>
</dbReference>
<dbReference type="GO" id="GO:0090729">
    <property type="term" value="F:toxin activity"/>
    <property type="evidence" value="ECO:0007669"/>
    <property type="project" value="UniProtKB-KW"/>
</dbReference>
<dbReference type="SUPFAM" id="SSF57424">
    <property type="entry name" value="LDL receptor-like module"/>
    <property type="match status" value="2"/>
</dbReference>
<dbReference type="AlphaFoldDB" id="A0A8S0YSS6"/>